<dbReference type="InterPro" id="IPR046470">
    <property type="entry name" value="SAM_HAT_C"/>
</dbReference>
<gene>
    <name evidence="2" type="ORF">FMM80_07825</name>
</gene>
<proteinExistence type="predicted"/>
<evidence type="ECO:0000313" key="2">
    <source>
        <dbReference type="EMBL" id="NDO68594.1"/>
    </source>
</evidence>
<reference evidence="2 3" key="1">
    <citation type="submission" date="2019-07" db="EMBL/GenBank/DDBJ databases">
        <title>Draft genome sequences of 15 bacterial species constituting the stable defined intestinal microbiota of the GM15 gnotobiotic mouse model.</title>
        <authorList>
            <person name="Elie C."/>
            <person name="Mathieu A."/>
            <person name="Saliou A."/>
            <person name="Darnaud M."/>
            <person name="Leulier F."/>
            <person name="Tamellini A."/>
        </authorList>
    </citation>
    <scope>NUCLEOTIDE SEQUENCE [LARGE SCALE GENOMIC DNA]</scope>
    <source>
        <strain evidence="3">ASF 502</strain>
    </source>
</reference>
<accession>A0A9X5C5W2</accession>
<evidence type="ECO:0000259" key="1">
    <source>
        <dbReference type="Pfam" id="PF20257"/>
    </source>
</evidence>
<protein>
    <recommendedName>
        <fullName evidence="1">S-adenosyl-l-methionine hydroxide adenosyltransferase C-terminal domain-containing protein</fullName>
    </recommendedName>
</protein>
<evidence type="ECO:0000313" key="3">
    <source>
        <dbReference type="Proteomes" id="UP000474104"/>
    </source>
</evidence>
<dbReference type="SUPFAM" id="SSF101852">
    <property type="entry name" value="Bacterial fluorinating enzyme, C-terminal domain"/>
    <property type="match status" value="1"/>
</dbReference>
<organism evidence="2 3">
    <name type="scientific">Schaedlerella arabinosiphila</name>
    <dbReference type="NCBI Taxonomy" id="2044587"/>
    <lineage>
        <taxon>Bacteria</taxon>
        <taxon>Bacillati</taxon>
        <taxon>Bacillota</taxon>
        <taxon>Clostridia</taxon>
        <taxon>Lachnospirales</taxon>
        <taxon>Lachnospiraceae</taxon>
        <taxon>Schaedlerella</taxon>
    </lineage>
</organism>
<dbReference type="EMBL" id="VIRB01000048">
    <property type="protein sequence ID" value="NDO68594.1"/>
    <property type="molecule type" value="Genomic_DNA"/>
</dbReference>
<name>A0A9X5C5W2_9FIRM</name>
<dbReference type="Proteomes" id="UP000474104">
    <property type="component" value="Unassembled WGS sequence"/>
</dbReference>
<dbReference type="Pfam" id="PF20257">
    <property type="entry name" value="SAM_HAT_C"/>
    <property type="match status" value="1"/>
</dbReference>
<dbReference type="Gene3D" id="2.40.30.90">
    <property type="entry name" value="Bacterial fluorinating enzyme like"/>
    <property type="match status" value="1"/>
</dbReference>
<comment type="caution">
    <text evidence="2">The sequence shown here is derived from an EMBL/GenBank/DDBJ whole genome shotgun (WGS) entry which is preliminary data.</text>
</comment>
<dbReference type="AlphaFoldDB" id="A0A9X5C5W2"/>
<feature type="domain" description="S-adenosyl-l-methionine hydroxide adenosyltransferase C-terminal" evidence="1">
    <location>
        <begin position="20"/>
        <end position="107"/>
    </location>
</feature>
<sequence>MVRHAVYQAEVREGYAKGVIESHDPYGTAETNILNQEFAVTGFQYGDPLDITIRRDGEEIFHEKTVYAKTFGDVAVGETLVFQDLASYISFGINEGSFFKKYGLEDGRVYDIEMTRPPHH</sequence>
<dbReference type="InterPro" id="IPR023227">
    <property type="entry name" value="SAM_OH_AdoTrfase_C_sf"/>
</dbReference>